<dbReference type="GO" id="GO:0004356">
    <property type="term" value="F:glutamine synthetase activity"/>
    <property type="evidence" value="ECO:0007669"/>
    <property type="project" value="InterPro"/>
</dbReference>
<dbReference type="GeneID" id="57398894"/>
<evidence type="ECO:0000256" key="1">
    <source>
        <dbReference type="ARBA" id="ARBA00022598"/>
    </source>
</evidence>
<evidence type="ECO:0000313" key="6">
    <source>
        <dbReference type="EMBL" id="BCA29699.1"/>
    </source>
</evidence>
<sequence length="447" mass="48724">MNTGIPAELAERLAGVDEIECVTPDLNGVMRGKVMTGEGFLSGRRLQLARGVLLQCIMGGYPPARFYGSDDGDLALVPDPGQVHRLPWSDSPRALAICDAQELDGRASGLSTRGLLRRVLDRYAERGWSPVVATELEFFVFAPNPDPHQPFQPPVGLDGRREDGCSAFSVSSNSGLRPFFEEVYRCMALLGMPRDTFMHEMGVSQFEINLLHGDAMLLADQTFLFKHLLKEVALKHGLTVVCMAKPLAHTPGSSMHIHQSVVSSADGRNIFSEANGDPSPAFYHFIGGQQAAMAEFTALFAPNVNSYQRLCHPYASPNNACWSHDNRAAGLRIPASAPVARRVENRLPGADTNPYLAIAASLAAGLHGLEQGIEPSPPIQGEFEVADSLSLPCTLHAALERLKRSDLARELFGEEFIEGYIATKTMELASFFDQITPWERRVLAAQA</sequence>
<dbReference type="InterPro" id="IPR008146">
    <property type="entry name" value="Gln_synth_cat_dom"/>
</dbReference>
<dbReference type="SUPFAM" id="SSF55931">
    <property type="entry name" value="Glutamine synthetase/guanido kinase"/>
    <property type="match status" value="1"/>
</dbReference>
<proteinExistence type="inferred from homology"/>
<dbReference type="EMBL" id="AP022642">
    <property type="protein sequence ID" value="BCA29699.1"/>
    <property type="molecule type" value="Genomic_DNA"/>
</dbReference>
<reference evidence="6 7" key="2">
    <citation type="journal article" date="2020" name="Microbiol. Resour. Announc.">
        <title>Complete genome sequence of Pseudomonas otitidis strain MrB4, isolated from Lake Biwa in Japan.</title>
        <authorList>
            <person name="Miyazaki K."/>
            <person name="Hase E."/>
            <person name="Maruya T."/>
        </authorList>
    </citation>
    <scope>NUCLEOTIDE SEQUENCE [LARGE SCALE GENOMIC DNA]</scope>
    <source>
        <strain evidence="6 7">MrB4</strain>
    </source>
</reference>
<dbReference type="InterPro" id="IPR014746">
    <property type="entry name" value="Gln_synth/guanido_kin_cat_dom"/>
</dbReference>
<accession>A0A679GQA6</accession>
<evidence type="ECO:0000313" key="8">
    <source>
        <dbReference type="Proteomes" id="UP000515591"/>
    </source>
</evidence>
<gene>
    <name evidence="6" type="ORF">PtoMrB4_36760</name>
    <name evidence="5" type="ORF">WP8S17C03_19260</name>
</gene>
<evidence type="ECO:0000259" key="4">
    <source>
        <dbReference type="PROSITE" id="PS51987"/>
    </source>
</evidence>
<organism evidence="6 7">
    <name type="scientific">Metapseudomonas otitidis</name>
    <dbReference type="NCBI Taxonomy" id="319939"/>
    <lineage>
        <taxon>Bacteria</taxon>
        <taxon>Pseudomonadati</taxon>
        <taxon>Pseudomonadota</taxon>
        <taxon>Gammaproteobacteria</taxon>
        <taxon>Pseudomonadales</taxon>
        <taxon>Pseudomonadaceae</taxon>
        <taxon>Metapseudomonas</taxon>
    </lineage>
</organism>
<name>A0A679GQA6_9GAMM</name>
<dbReference type="RefSeq" id="WP_142016188.1">
    <property type="nucleotide sequence ID" value="NZ_AP022213.1"/>
</dbReference>
<dbReference type="GO" id="GO:0006542">
    <property type="term" value="P:glutamine biosynthetic process"/>
    <property type="evidence" value="ECO:0007669"/>
    <property type="project" value="InterPro"/>
</dbReference>
<feature type="domain" description="GS catalytic" evidence="4">
    <location>
        <begin position="112"/>
        <end position="447"/>
    </location>
</feature>
<protein>
    <submittedName>
        <fullName evidence="6">Glutamine synthetase</fullName>
    </submittedName>
</protein>
<dbReference type="PROSITE" id="PS51987">
    <property type="entry name" value="GS_CATALYTIC"/>
    <property type="match status" value="1"/>
</dbReference>
<dbReference type="PANTHER" id="PTHR43785">
    <property type="entry name" value="GAMMA-GLUTAMYLPUTRESCINE SYNTHETASE"/>
    <property type="match status" value="1"/>
</dbReference>
<reference evidence="5 8" key="1">
    <citation type="submission" date="2019-12" db="EMBL/GenBank/DDBJ databases">
        <title>complete genome sequences of Pseudomonas otitidis str. WP8-S17-CRE-03 isolated from wastewater treatment plant effluent.</title>
        <authorList>
            <person name="Sekizuka T."/>
            <person name="Itokawa K."/>
            <person name="Yatsu K."/>
            <person name="Inamine Y."/>
            <person name="Kuroda M."/>
        </authorList>
    </citation>
    <scope>NUCLEOTIDE SEQUENCE [LARGE SCALE GENOMIC DNA]</scope>
    <source>
        <strain evidence="5 8">WP8-S17-CRE-03</strain>
    </source>
</reference>
<dbReference type="Pfam" id="PF00120">
    <property type="entry name" value="Gln-synt_C"/>
    <property type="match status" value="1"/>
</dbReference>
<dbReference type="GO" id="GO:0006598">
    <property type="term" value="P:polyamine catabolic process"/>
    <property type="evidence" value="ECO:0007669"/>
    <property type="project" value="TreeGrafter"/>
</dbReference>
<dbReference type="Proteomes" id="UP000515591">
    <property type="component" value="Chromosome"/>
</dbReference>
<evidence type="ECO:0000256" key="2">
    <source>
        <dbReference type="PROSITE-ProRule" id="PRU01331"/>
    </source>
</evidence>
<keyword evidence="1" id="KW-0436">Ligase</keyword>
<dbReference type="Gene3D" id="3.10.20.70">
    <property type="entry name" value="Glutamine synthetase, N-terminal domain"/>
    <property type="match status" value="1"/>
</dbReference>
<dbReference type="AlphaFoldDB" id="A0A679GQA6"/>
<evidence type="ECO:0000256" key="3">
    <source>
        <dbReference type="RuleBase" id="RU000384"/>
    </source>
</evidence>
<evidence type="ECO:0000313" key="7">
    <source>
        <dbReference type="Proteomes" id="UP000501237"/>
    </source>
</evidence>
<dbReference type="KEGG" id="poj:PtoMrB4_36760"/>
<dbReference type="Gene3D" id="3.30.590.10">
    <property type="entry name" value="Glutamine synthetase/guanido kinase, catalytic domain"/>
    <property type="match status" value="1"/>
</dbReference>
<comment type="similarity">
    <text evidence="2 3">Belongs to the glutamine synthetase family.</text>
</comment>
<dbReference type="InterPro" id="IPR036651">
    <property type="entry name" value="Gln_synt_N_sf"/>
</dbReference>
<dbReference type="Proteomes" id="UP000501237">
    <property type="component" value="Chromosome"/>
</dbReference>
<dbReference type="SMART" id="SM01230">
    <property type="entry name" value="Gln-synt_C"/>
    <property type="match status" value="1"/>
</dbReference>
<dbReference type="SUPFAM" id="SSF54368">
    <property type="entry name" value="Glutamine synthetase, N-terminal domain"/>
    <property type="match status" value="1"/>
</dbReference>
<dbReference type="PANTHER" id="PTHR43785:SF3">
    <property type="entry name" value="GS CATALYTIC DOMAIN-CONTAINING PROTEIN"/>
    <property type="match status" value="1"/>
</dbReference>
<dbReference type="EMBL" id="AP022213">
    <property type="protein sequence ID" value="BBT15877.1"/>
    <property type="molecule type" value="Genomic_DNA"/>
</dbReference>
<evidence type="ECO:0000313" key="5">
    <source>
        <dbReference type="EMBL" id="BBT15877.1"/>
    </source>
</evidence>